<feature type="non-terminal residue" evidence="2">
    <location>
        <position position="136"/>
    </location>
</feature>
<dbReference type="GO" id="GO:0000302">
    <property type="term" value="P:response to reactive oxygen species"/>
    <property type="evidence" value="ECO:0007669"/>
    <property type="project" value="TreeGrafter"/>
</dbReference>
<feature type="non-terminal residue" evidence="2">
    <location>
        <position position="1"/>
    </location>
</feature>
<evidence type="ECO:0000313" key="2">
    <source>
        <dbReference type="EMBL" id="CAD7285161.1"/>
    </source>
</evidence>
<keyword evidence="3" id="KW-1185">Reference proteome</keyword>
<dbReference type="EMBL" id="OA894155">
    <property type="protein sequence ID" value="CAD7285161.1"/>
    <property type="molecule type" value="Genomic_DNA"/>
</dbReference>
<feature type="domain" description="Lipocalin/cytosolic fatty-acid binding" evidence="1">
    <location>
        <begin position="20"/>
        <end position="107"/>
    </location>
</feature>
<dbReference type="SUPFAM" id="SSF50814">
    <property type="entry name" value="Lipocalins"/>
    <property type="match status" value="1"/>
</dbReference>
<dbReference type="Pfam" id="PF00061">
    <property type="entry name" value="Lipocalin"/>
    <property type="match status" value="1"/>
</dbReference>
<dbReference type="Gene3D" id="2.40.128.20">
    <property type="match status" value="1"/>
</dbReference>
<sequence>FRLNVTNAGIKNNAPDVIVGTAIQSWQPGVLKVKFQGAPVYGTYKVLDTDYTSYASVYSCINFFLFKIEFAWVLTRDTIPTPEISAMAEKVFTDRNINTGLFVKTVQAAPEVILQPGPCEEKSTKSEFDMSKVKYS</sequence>
<organism evidence="2">
    <name type="scientific">Notodromas monacha</name>
    <dbReference type="NCBI Taxonomy" id="399045"/>
    <lineage>
        <taxon>Eukaryota</taxon>
        <taxon>Metazoa</taxon>
        <taxon>Ecdysozoa</taxon>
        <taxon>Arthropoda</taxon>
        <taxon>Crustacea</taxon>
        <taxon>Oligostraca</taxon>
        <taxon>Ostracoda</taxon>
        <taxon>Podocopa</taxon>
        <taxon>Podocopida</taxon>
        <taxon>Cypridocopina</taxon>
        <taxon>Cypridoidea</taxon>
        <taxon>Cyprididae</taxon>
        <taxon>Notodromas</taxon>
    </lineage>
</organism>
<proteinExistence type="predicted"/>
<dbReference type="Proteomes" id="UP000678499">
    <property type="component" value="Unassembled WGS sequence"/>
</dbReference>
<dbReference type="PANTHER" id="PTHR10612:SF34">
    <property type="entry name" value="APOLIPOPROTEIN D"/>
    <property type="match status" value="1"/>
</dbReference>
<dbReference type="OrthoDB" id="6339451at2759"/>
<accession>A0A7R9C2W4</accession>
<dbReference type="InterPro" id="IPR000566">
    <property type="entry name" value="Lipocln_cytosolic_FA-bd_dom"/>
</dbReference>
<reference evidence="2" key="1">
    <citation type="submission" date="2020-11" db="EMBL/GenBank/DDBJ databases">
        <authorList>
            <person name="Tran Van P."/>
        </authorList>
    </citation>
    <scope>NUCLEOTIDE SEQUENCE</scope>
</reference>
<evidence type="ECO:0000313" key="3">
    <source>
        <dbReference type="Proteomes" id="UP000678499"/>
    </source>
</evidence>
<gene>
    <name evidence="2" type="ORF">NMOB1V02_LOCUS12763</name>
</gene>
<name>A0A7R9C2W4_9CRUS</name>
<dbReference type="EMBL" id="CAJPEX010012118">
    <property type="protein sequence ID" value="CAG0925313.1"/>
    <property type="molecule type" value="Genomic_DNA"/>
</dbReference>
<dbReference type="GO" id="GO:0006629">
    <property type="term" value="P:lipid metabolic process"/>
    <property type="evidence" value="ECO:0007669"/>
    <property type="project" value="TreeGrafter"/>
</dbReference>
<dbReference type="GO" id="GO:0005737">
    <property type="term" value="C:cytoplasm"/>
    <property type="evidence" value="ECO:0007669"/>
    <property type="project" value="TreeGrafter"/>
</dbReference>
<evidence type="ECO:0000259" key="1">
    <source>
        <dbReference type="Pfam" id="PF00061"/>
    </source>
</evidence>
<dbReference type="AlphaFoldDB" id="A0A7R9C2W4"/>
<dbReference type="PANTHER" id="PTHR10612">
    <property type="entry name" value="APOLIPOPROTEIN D"/>
    <property type="match status" value="1"/>
</dbReference>
<dbReference type="InterPro" id="IPR012674">
    <property type="entry name" value="Calycin"/>
</dbReference>
<protein>
    <recommendedName>
        <fullName evidence="1">Lipocalin/cytosolic fatty-acid binding domain-containing protein</fullName>
    </recommendedName>
</protein>